<dbReference type="PANTHER" id="PTHR42792:SF2">
    <property type="entry name" value="FLAGELLIN"/>
    <property type="match status" value="1"/>
</dbReference>
<evidence type="ECO:0000256" key="2">
    <source>
        <dbReference type="ARBA" id="ARBA00023143"/>
    </source>
</evidence>
<evidence type="ECO:0000259" key="5">
    <source>
        <dbReference type="Pfam" id="PF00700"/>
    </source>
</evidence>
<dbReference type="Gene3D" id="6.10.10.10">
    <property type="entry name" value="Flagellar export chaperone, C-terminal domain"/>
    <property type="match status" value="1"/>
</dbReference>
<dbReference type="InterPro" id="IPR042187">
    <property type="entry name" value="Flagellin_C_sub2"/>
</dbReference>
<dbReference type="SUPFAM" id="SSF64518">
    <property type="entry name" value="Phase 1 flagellin"/>
    <property type="match status" value="1"/>
</dbReference>
<dbReference type="Pfam" id="PF00669">
    <property type="entry name" value="Flagellin_N"/>
    <property type="match status" value="1"/>
</dbReference>
<sequence length="277" mass="28207">MPVISTNTAANTAVRYLNQNASEQSSSLGKLASGSRINRASDDAAGLAISTKIKSDIAALDQASTNASHAIAVLQIADGAASNISDILQRMKALASESSSSTMGDTERTYIDAEYQALLEEIDGIAGSTRYNGLSLLDSDATATFTSGNVMVGSSSSDTIALTMVDLTTNGLLSGLTGTAVTDTTTAAAALTALDAAINTVSNARAGFGAAMSRFEFRADSIATQNENLEAANSAIADVDIAAEQAKLSSAEVKTQAAVAAAAQANQMPQTLLKLLQ</sequence>
<reference evidence="7" key="1">
    <citation type="journal article" date="2019" name="Int. J. Syst. Evol. Microbiol.">
        <title>The Global Catalogue of Microorganisms (GCM) 10K type strain sequencing project: providing services to taxonomists for standard genome sequencing and annotation.</title>
        <authorList>
            <consortium name="The Broad Institute Genomics Platform"/>
            <consortium name="The Broad Institute Genome Sequencing Center for Infectious Disease"/>
            <person name="Wu L."/>
            <person name="Ma J."/>
        </authorList>
    </citation>
    <scope>NUCLEOTIDE SEQUENCE [LARGE SCALE GENOMIC DNA]</scope>
    <source>
        <strain evidence="7">CGMCC 1.6774</strain>
    </source>
</reference>
<keyword evidence="6" id="KW-0969">Cilium</keyword>
<dbReference type="InterPro" id="IPR001029">
    <property type="entry name" value="Flagellin_N"/>
</dbReference>
<dbReference type="Gene3D" id="1.20.1330.10">
    <property type="entry name" value="f41 fragment of flagellin, N-terminal domain"/>
    <property type="match status" value="1"/>
</dbReference>
<feature type="domain" description="Flagellin N-terminal" evidence="4">
    <location>
        <begin position="4"/>
        <end position="140"/>
    </location>
</feature>
<comment type="subcellular location">
    <subcellularLocation>
        <location evidence="3">Secreted</location>
    </subcellularLocation>
    <subcellularLocation>
        <location evidence="3">Bacterial flagellum</location>
    </subcellularLocation>
</comment>
<keyword evidence="2 3" id="KW-0975">Bacterial flagellum</keyword>
<gene>
    <name evidence="6" type="ORF">ACFSOX_19075</name>
</gene>
<feature type="domain" description="Flagellin C-terminal" evidence="5">
    <location>
        <begin position="191"/>
        <end position="276"/>
    </location>
</feature>
<dbReference type="InterPro" id="IPR046358">
    <property type="entry name" value="Flagellin_C"/>
</dbReference>
<accession>A0ABW5AQI8</accession>
<keyword evidence="6" id="KW-0966">Cell projection</keyword>
<proteinExistence type="inferred from homology"/>
<keyword evidence="6" id="KW-0282">Flagellum</keyword>
<keyword evidence="7" id="KW-1185">Reference proteome</keyword>
<protein>
    <recommendedName>
        <fullName evidence="3">Flagellin</fullName>
    </recommendedName>
</protein>
<organism evidence="6 7">
    <name type="scientific">Rhodoplanes azumiensis</name>
    <dbReference type="NCBI Taxonomy" id="1897628"/>
    <lineage>
        <taxon>Bacteria</taxon>
        <taxon>Pseudomonadati</taxon>
        <taxon>Pseudomonadota</taxon>
        <taxon>Alphaproteobacteria</taxon>
        <taxon>Hyphomicrobiales</taxon>
        <taxon>Nitrobacteraceae</taxon>
        <taxon>Rhodoplanes</taxon>
    </lineage>
</organism>
<dbReference type="Proteomes" id="UP001597314">
    <property type="component" value="Unassembled WGS sequence"/>
</dbReference>
<dbReference type="PRINTS" id="PR00207">
    <property type="entry name" value="FLAGELLIN"/>
</dbReference>
<evidence type="ECO:0000259" key="4">
    <source>
        <dbReference type="Pfam" id="PF00669"/>
    </source>
</evidence>
<name>A0ABW5AQI8_9BRAD</name>
<comment type="similarity">
    <text evidence="1 3">Belongs to the bacterial flagellin family.</text>
</comment>
<evidence type="ECO:0000313" key="7">
    <source>
        <dbReference type="Proteomes" id="UP001597314"/>
    </source>
</evidence>
<dbReference type="InterPro" id="IPR001492">
    <property type="entry name" value="Flagellin"/>
</dbReference>
<dbReference type="RefSeq" id="WP_378479408.1">
    <property type="nucleotide sequence ID" value="NZ_JBHUIW010000025.1"/>
</dbReference>
<comment type="function">
    <text evidence="3">Flagellin is the subunit protein which polymerizes to form the filaments of bacterial flagella.</text>
</comment>
<evidence type="ECO:0000313" key="6">
    <source>
        <dbReference type="EMBL" id="MFD2184262.1"/>
    </source>
</evidence>
<dbReference type="PANTHER" id="PTHR42792">
    <property type="entry name" value="FLAGELLIN"/>
    <property type="match status" value="1"/>
</dbReference>
<dbReference type="EMBL" id="JBHUIW010000025">
    <property type="protein sequence ID" value="MFD2184262.1"/>
    <property type="molecule type" value="Genomic_DNA"/>
</dbReference>
<evidence type="ECO:0000256" key="1">
    <source>
        <dbReference type="ARBA" id="ARBA00005709"/>
    </source>
</evidence>
<evidence type="ECO:0000256" key="3">
    <source>
        <dbReference type="RuleBase" id="RU362073"/>
    </source>
</evidence>
<dbReference type="Pfam" id="PF00700">
    <property type="entry name" value="Flagellin_C"/>
    <property type="match status" value="1"/>
</dbReference>
<comment type="caution">
    <text evidence="6">The sequence shown here is derived from an EMBL/GenBank/DDBJ whole genome shotgun (WGS) entry which is preliminary data.</text>
</comment>
<keyword evidence="3" id="KW-0964">Secreted</keyword>